<protein>
    <submittedName>
        <fullName evidence="12">SusC/RagA family TonB-linked outer membrane protein</fullName>
    </submittedName>
</protein>
<dbReference type="SUPFAM" id="SSF56935">
    <property type="entry name" value="Porins"/>
    <property type="match status" value="1"/>
</dbReference>
<proteinExistence type="inferred from homology"/>
<accession>A0A916XFB9</accession>
<dbReference type="InterPro" id="IPR036942">
    <property type="entry name" value="Beta-barrel_TonB_sf"/>
</dbReference>
<reference evidence="12" key="2">
    <citation type="submission" date="2020-09" db="EMBL/GenBank/DDBJ databases">
        <authorList>
            <person name="Sun Q."/>
            <person name="Zhou Y."/>
        </authorList>
    </citation>
    <scope>NUCLEOTIDE SEQUENCE</scope>
    <source>
        <strain evidence="12">CGMCC 1.15343</strain>
    </source>
</reference>
<dbReference type="Gene3D" id="2.170.130.10">
    <property type="entry name" value="TonB-dependent receptor, plug domain"/>
    <property type="match status" value="1"/>
</dbReference>
<keyword evidence="4 8" id="KW-0812">Transmembrane</keyword>
<dbReference type="SUPFAM" id="SSF49464">
    <property type="entry name" value="Carboxypeptidase regulatory domain-like"/>
    <property type="match status" value="1"/>
</dbReference>
<comment type="similarity">
    <text evidence="8 9">Belongs to the TonB-dependent receptor family.</text>
</comment>
<feature type="domain" description="TonB-dependent receptor plug" evidence="11">
    <location>
        <begin position="102"/>
        <end position="207"/>
    </location>
</feature>
<dbReference type="InterPro" id="IPR023997">
    <property type="entry name" value="TonB-dep_OMP_SusC/RagA_CS"/>
</dbReference>
<keyword evidence="5 9" id="KW-0798">TonB box</keyword>
<dbReference type="Pfam" id="PF00593">
    <property type="entry name" value="TonB_dep_Rec_b-barrel"/>
    <property type="match status" value="1"/>
</dbReference>
<dbReference type="NCBIfam" id="TIGR04056">
    <property type="entry name" value="OMP_RagA_SusC"/>
    <property type="match status" value="1"/>
</dbReference>
<reference evidence="12" key="1">
    <citation type="journal article" date="2014" name="Int. J. Syst. Evol. Microbiol.">
        <title>Complete genome sequence of Corynebacterium casei LMG S-19264T (=DSM 44701T), isolated from a smear-ripened cheese.</title>
        <authorList>
            <consortium name="US DOE Joint Genome Institute (JGI-PGF)"/>
            <person name="Walter F."/>
            <person name="Albersmeier A."/>
            <person name="Kalinowski J."/>
            <person name="Ruckert C."/>
        </authorList>
    </citation>
    <scope>NUCLEOTIDE SEQUENCE</scope>
    <source>
        <strain evidence="12">CGMCC 1.15343</strain>
    </source>
</reference>
<dbReference type="PROSITE" id="PS52016">
    <property type="entry name" value="TONB_DEPENDENT_REC_3"/>
    <property type="match status" value="1"/>
</dbReference>
<dbReference type="InterPro" id="IPR037066">
    <property type="entry name" value="Plug_dom_sf"/>
</dbReference>
<dbReference type="AlphaFoldDB" id="A0A916XFB9"/>
<keyword evidence="2 8" id="KW-0813">Transport</keyword>
<dbReference type="Gene3D" id="2.60.40.1120">
    <property type="entry name" value="Carboxypeptidase-like, regulatory domain"/>
    <property type="match status" value="1"/>
</dbReference>
<evidence type="ECO:0000259" key="10">
    <source>
        <dbReference type="Pfam" id="PF00593"/>
    </source>
</evidence>
<keyword evidence="3 8" id="KW-1134">Transmembrane beta strand</keyword>
<keyword evidence="6 8" id="KW-0472">Membrane</keyword>
<evidence type="ECO:0000259" key="11">
    <source>
        <dbReference type="Pfam" id="PF07715"/>
    </source>
</evidence>
<dbReference type="Pfam" id="PF13715">
    <property type="entry name" value="CarbopepD_reg_2"/>
    <property type="match status" value="1"/>
</dbReference>
<dbReference type="GO" id="GO:0009279">
    <property type="term" value="C:cell outer membrane"/>
    <property type="evidence" value="ECO:0007669"/>
    <property type="project" value="UniProtKB-SubCell"/>
</dbReference>
<gene>
    <name evidence="12" type="ORF">GCM10011387_23540</name>
</gene>
<evidence type="ECO:0000256" key="3">
    <source>
        <dbReference type="ARBA" id="ARBA00022452"/>
    </source>
</evidence>
<evidence type="ECO:0000313" key="13">
    <source>
        <dbReference type="Proteomes" id="UP000651668"/>
    </source>
</evidence>
<evidence type="ECO:0000313" key="12">
    <source>
        <dbReference type="EMBL" id="GGC69442.1"/>
    </source>
</evidence>
<name>A0A916XFB9_9SPHI</name>
<organism evidence="12 13">
    <name type="scientific">Pedobacter quisquiliarum</name>
    <dbReference type="NCBI Taxonomy" id="1834438"/>
    <lineage>
        <taxon>Bacteria</taxon>
        <taxon>Pseudomonadati</taxon>
        <taxon>Bacteroidota</taxon>
        <taxon>Sphingobacteriia</taxon>
        <taxon>Sphingobacteriales</taxon>
        <taxon>Sphingobacteriaceae</taxon>
        <taxon>Pedobacter</taxon>
    </lineage>
</organism>
<sequence length="1048" mass="114489">MLLSLGLHAQVRITGRVTSSDDQSPIPGASIKIKNSAQGTMTDGNGAFAISASPSDVLVISFVGYQSTEVTVGSRTTVNIALKQEDNNLNEIVVTGYTSQRKKDLTGAVAVVDVAQLKSQPAASAVEALQGKAPGVQIVVDGAPGSTPQIRVRGVTTINNNDPLYVVDGVPYEGKLSWLNQNDIESMQILKDASAASIYGSRANNGVVIITTRKGIQGPPKVTLDAYYGTQTPRKNTFPEFLSPIQYAQAFPNATNYGTGATPVLPEYLRAGNIFGLNVTPADADPSKYLYSNDPNSFYQITRANQQGTNWFEEITENAPTQNYQVSASGGGENSTYSFSAGYLDQKGIIKYTGFKRYNTRANTSVSALDKKLRFGENLSYSYSEGFGFGVNPNVSGDYQDEGSAIGWAYRMPTIVPVYDIQGNFAGSKGSGLGNAENPLAFLYRGKDNLNKSNFFFGNAFAELDIVKGLTLRTNFGLRYENYNNISMRYPNPEFSEGNSSNNLSETQGFNSEWTWTNTLTYRTTFAEKHNLTLLAGTEAIQNKSRSLTGGRNDFFVLGDMDYYYLNVGTANISNGSSGSAGSLFSLFARADYSFNDRYLASVTIRRDGSSNFGPDNKYGAFPAGSIAWRVSEEDFLKNKVSWLNDLKFRAGYGGTGNQRIPVNQYLSRYQQGLLTSAYPLLGGNGVVTGVWQNAYANPEIKWESVTSLNVGLDFTLFSSAIDGSVDWYNRKTKDMLFPVQLPSTAVGLGNSPYRNVGDMSNKGVEVNLNYHYGRNNDSPFTFDLGVNFSKNVNKLEEIAPGVDQLQYGAFRSLRTSILKKGAPFGSFYGYEQSGIFQSDADIAGSPSYPNARVGGMKFRDINGDGAITPEDRKIIGNPNPDFYYSLNLNASYKNFDVSMFFNGVQGNDLYDTNRYFTDFPTFQGAKSTRLLNAWTPTNTASNIPSVTGTAAEIEYESSSYYVQDGSFFRLKNLQIGYTIPAEKVFGSKWGISKFRVYASTTNVFTITNYTGLDPEVSAESETYSALGVDRGIYPNPRQFLLGVSVGF</sequence>
<comment type="subcellular location">
    <subcellularLocation>
        <location evidence="1 8">Cell outer membrane</location>
        <topology evidence="1 8">Multi-pass membrane protein</topology>
    </subcellularLocation>
</comment>
<dbReference type="Proteomes" id="UP000651668">
    <property type="component" value="Unassembled WGS sequence"/>
</dbReference>
<dbReference type="InterPro" id="IPR039426">
    <property type="entry name" value="TonB-dep_rcpt-like"/>
</dbReference>
<evidence type="ECO:0000256" key="4">
    <source>
        <dbReference type="ARBA" id="ARBA00022692"/>
    </source>
</evidence>
<evidence type="ECO:0000256" key="7">
    <source>
        <dbReference type="ARBA" id="ARBA00023237"/>
    </source>
</evidence>
<dbReference type="NCBIfam" id="TIGR04057">
    <property type="entry name" value="SusC_RagA_signa"/>
    <property type="match status" value="1"/>
</dbReference>
<dbReference type="Pfam" id="PF07715">
    <property type="entry name" value="Plug"/>
    <property type="match status" value="1"/>
</dbReference>
<keyword evidence="13" id="KW-1185">Reference proteome</keyword>
<keyword evidence="7 8" id="KW-0998">Cell outer membrane</keyword>
<evidence type="ECO:0000256" key="2">
    <source>
        <dbReference type="ARBA" id="ARBA00022448"/>
    </source>
</evidence>
<dbReference type="InterPro" id="IPR012910">
    <property type="entry name" value="Plug_dom"/>
</dbReference>
<evidence type="ECO:0000256" key="5">
    <source>
        <dbReference type="ARBA" id="ARBA00023077"/>
    </source>
</evidence>
<dbReference type="InterPro" id="IPR008969">
    <property type="entry name" value="CarboxyPept-like_regulatory"/>
</dbReference>
<evidence type="ECO:0000256" key="1">
    <source>
        <dbReference type="ARBA" id="ARBA00004571"/>
    </source>
</evidence>
<feature type="domain" description="TonB-dependent receptor-like beta-barrel" evidence="10">
    <location>
        <begin position="500"/>
        <end position="988"/>
    </location>
</feature>
<dbReference type="EMBL" id="BMIL01000007">
    <property type="protein sequence ID" value="GGC69442.1"/>
    <property type="molecule type" value="Genomic_DNA"/>
</dbReference>
<dbReference type="Gene3D" id="2.40.170.20">
    <property type="entry name" value="TonB-dependent receptor, beta-barrel domain"/>
    <property type="match status" value="1"/>
</dbReference>
<dbReference type="InterPro" id="IPR023996">
    <property type="entry name" value="TonB-dep_OMP_SusC/RagA"/>
</dbReference>
<comment type="caution">
    <text evidence="12">The sequence shown here is derived from an EMBL/GenBank/DDBJ whole genome shotgun (WGS) entry which is preliminary data.</text>
</comment>
<evidence type="ECO:0000256" key="6">
    <source>
        <dbReference type="ARBA" id="ARBA00023136"/>
    </source>
</evidence>
<evidence type="ECO:0000256" key="9">
    <source>
        <dbReference type="RuleBase" id="RU003357"/>
    </source>
</evidence>
<evidence type="ECO:0000256" key="8">
    <source>
        <dbReference type="PROSITE-ProRule" id="PRU01360"/>
    </source>
</evidence>
<dbReference type="InterPro" id="IPR000531">
    <property type="entry name" value="Beta-barrel_TonB"/>
</dbReference>